<evidence type="ECO:0000313" key="5">
    <source>
        <dbReference type="Proteomes" id="UP000238937"/>
    </source>
</evidence>
<evidence type="ECO:0000256" key="2">
    <source>
        <dbReference type="PIRSR" id="PIRSR640255-2"/>
    </source>
</evidence>
<sequence>MGTAHPTSFGLTLHFIGFGRSNIVNSEVVQRLGTDYPLAGGTTVDNRDLQMTSIDLPGNTSNILDPTYTVWNNVTYADNYYFDNTVSGSQVSTKAVTGADWQVNLNGLAGFETPGNSSWNPHLKTLAWYLGTADVNKGEVARESLFSPTGLDTDKIYRRLGDLYSNGAQQYSNAQTWYTPDNTLSNVARGDSNAVWEGIGTGWFHSVLGGGYSTRPYKIIGNKVSRAQIGASFNSYLKLRRTDVSFDNTNVQMSGLLRRGDYAVSTVFNGNFDAITNKFDSQWIPGWSTYNGSASNTTSFDTPTQSNLVYGEGGNQSFALKLGGGFGSLQSVTHNRFTVPDWGVLRFDLYAPNTGGTIEVSLEEVGNSSNRTTQTITLQDAIGPYDLGYNDADTYRLGYARTGFETFHINVDQSLRGKAATLKFTMNGGTAYLDNVFFKSEHLLLGNPSEARNPSDNLAAYSNNYLLERPQYSLSYNNDNKGPNWVAWKLNQSWRGNLNRPATSGGIPVPDNYSSYSGQPKTDFPFQLDQALPSSFNRLDATSYRLNGQSSYYHRGHMARSSDRNRTAKDQLATYFMSNILPQTPDNNTDAFRSPWQQLENYSTATLVGDQNKDLYIYAGGYGSTTPYEVPFIKPPQNGTTTNPLQTNNINVPEFVWKVIVGLAQPGHNLGDIESNPNILTDAVAVLIPNIQRPRLPDPNNPGKWLKDPTDPAGKRILFVPFSATIPGTAHFAARTVTINTIDEWKDWTKWAIPIRQLEELTELNFSSNLSEASQNAIENQIRLTLPIDIIDLPDSVSDDDVSDPTANLLAESSSIQSQQTSIEVLRSFNNMPFLGNSVVKESPSKLSLDSFSSQQGSIFQVGSLHSNSFKIGITEVSSSEIASHQASFQQISSGKIGISEIASAQVNLLQTSSTQINSAQVNFNEKSLTSSITLQQLLSSHNPNLQNTTVPTWTEFLQSPTPFNLKIEVTDLPTGQLAEATITGYDTLGRPNSGTLTLDINGNNLGWFIDTTPDDNSEFTTQLADTAYKATADSAAYGKYDLLTTILHELGHLNGIIRGNSAFDAYIQNINGVPTFINGGLTATLTPDGSHLDTTFHPYDLMNTSLKPGVRKLPSALNLAMIDTVNAGVGGWVSGVDTLNSANLTAGALIGINNGDFATTADWNTLGATNIINGTATLTEQSQKLSELTQAFIIPTGAKTLQFTIIDNHLVTGDTTKSANDAFEVALIDTNTFNPLAGTSIGLNHTDSLLNIQANGTIHKSDKVTITALGNNSSIVTIDLTQVTPATQATLYFNLIGFGARTSTITIDDVKLFTDTQPIPVTNNDTLTTTQNTPLTLDPTQLTTNDTNVTQIQIINQPIHGTLTQTPDGKFTYQPVSTYVGTDSFKYIGFGSDGQISNLATVNITINNLPPTIQTVTIPTTITEGQTIQLSAVATDGGSSNNLTYIWNLGDGTTPIVGRNITHTYTDNGNYNLTLTVTDIDGGSTSQTTNVTVDNVAPTATITTPTTTINQGETLNLGVNYSDPGINDTHTITWNFDDGTAPITLTPSSVGADPNLQPHTFTKAGNRNVTVTITDNDGASTTTTIQIAVTNIAPTITNLNLPTNINEGQPIQLTATATDPGNDTLIYNWYINGATTPVVGQTIDYTFPDNGIYPVKLDVIDTDGAITTRTVDVTVDNIAPTIVSIDKPATIKEGESVSFTANAIDPGSDDTLAYSKFQYFNLVGWLLYANI</sequence>
<evidence type="ECO:0000259" key="3">
    <source>
        <dbReference type="PROSITE" id="PS50093"/>
    </source>
</evidence>
<dbReference type="GO" id="GO:0016787">
    <property type="term" value="F:hydrolase activity"/>
    <property type="evidence" value="ECO:0007669"/>
    <property type="project" value="InterPro"/>
</dbReference>
<dbReference type="SMART" id="SM00477">
    <property type="entry name" value="NUC"/>
    <property type="match status" value="1"/>
</dbReference>
<keyword evidence="2" id="KW-0479">Metal-binding</keyword>
<dbReference type="CDD" id="cd00146">
    <property type="entry name" value="PKD"/>
    <property type="match status" value="3"/>
</dbReference>
<dbReference type="GO" id="GO:0046872">
    <property type="term" value="F:metal ion binding"/>
    <property type="evidence" value="ECO:0007669"/>
    <property type="project" value="UniProtKB-KW"/>
</dbReference>
<dbReference type="SUPFAM" id="SSF54060">
    <property type="entry name" value="His-Me finger endonucleases"/>
    <property type="match status" value="1"/>
</dbReference>
<evidence type="ECO:0000256" key="1">
    <source>
        <dbReference type="PIRSR" id="PIRSR640255-1"/>
    </source>
</evidence>
<organism evidence="4 5">
    <name type="scientific">Chamaesiphon polymorphus CCALA 037</name>
    <dbReference type="NCBI Taxonomy" id="2107692"/>
    <lineage>
        <taxon>Bacteria</taxon>
        <taxon>Bacillati</taxon>
        <taxon>Cyanobacteriota</taxon>
        <taxon>Cyanophyceae</taxon>
        <taxon>Gomontiellales</taxon>
        <taxon>Chamaesiphonaceae</taxon>
        <taxon>Chamaesiphon</taxon>
    </lineage>
</organism>
<feature type="active site" description="Proton acceptor" evidence="1">
    <location>
        <position position="557"/>
    </location>
</feature>
<dbReference type="PANTHER" id="PTHR13966:SF5">
    <property type="entry name" value="ENDONUCLEASE G, MITOCHONDRIAL"/>
    <property type="match status" value="1"/>
</dbReference>
<dbReference type="InterPro" id="IPR000601">
    <property type="entry name" value="PKD_dom"/>
</dbReference>
<feature type="domain" description="PKD" evidence="3">
    <location>
        <begin position="1503"/>
        <end position="1591"/>
    </location>
</feature>
<feature type="binding site" evidence="2">
    <location>
        <position position="588"/>
    </location>
    <ligand>
        <name>Mg(2+)</name>
        <dbReference type="ChEBI" id="CHEBI:18420"/>
        <note>catalytic</note>
    </ligand>
</feature>
<name>A0A2T1GMR5_9CYAN</name>
<dbReference type="GO" id="GO:0004519">
    <property type="term" value="F:endonuclease activity"/>
    <property type="evidence" value="ECO:0007669"/>
    <property type="project" value="TreeGrafter"/>
</dbReference>
<dbReference type="InterPro" id="IPR035986">
    <property type="entry name" value="PKD_dom_sf"/>
</dbReference>
<dbReference type="PANTHER" id="PTHR13966">
    <property type="entry name" value="ENDONUCLEASE RELATED"/>
    <property type="match status" value="1"/>
</dbReference>
<dbReference type="InterPro" id="IPR022409">
    <property type="entry name" value="PKD/Chitinase_dom"/>
</dbReference>
<reference evidence="4 5" key="1">
    <citation type="submission" date="2018-03" db="EMBL/GenBank/DDBJ databases">
        <title>The ancient ancestry and fast evolution of plastids.</title>
        <authorList>
            <person name="Moore K.R."/>
            <person name="Magnabosco C."/>
            <person name="Momper L."/>
            <person name="Gold D.A."/>
            <person name="Bosak T."/>
            <person name="Fournier G.P."/>
        </authorList>
    </citation>
    <scope>NUCLEOTIDE SEQUENCE [LARGE SCALE GENOMIC DNA]</scope>
    <source>
        <strain evidence="4 5">CCALA 037</strain>
    </source>
</reference>
<keyword evidence="5" id="KW-1185">Reference proteome</keyword>
<dbReference type="Gene3D" id="2.60.40.2810">
    <property type="match status" value="1"/>
</dbReference>
<dbReference type="PROSITE" id="PS50093">
    <property type="entry name" value="PKD"/>
    <property type="match status" value="3"/>
</dbReference>
<proteinExistence type="predicted"/>
<dbReference type="Gene3D" id="2.60.40.10">
    <property type="entry name" value="Immunoglobulins"/>
    <property type="match status" value="3"/>
</dbReference>
<dbReference type="InterPro" id="IPR044929">
    <property type="entry name" value="DNA/RNA_non-sp_Endonuclease_sf"/>
</dbReference>
<dbReference type="SMART" id="SM00892">
    <property type="entry name" value="Endonuclease_NS"/>
    <property type="match status" value="1"/>
</dbReference>
<feature type="domain" description="PKD" evidence="3">
    <location>
        <begin position="1416"/>
        <end position="1494"/>
    </location>
</feature>
<feature type="domain" description="PKD" evidence="3">
    <location>
        <begin position="1611"/>
        <end position="1676"/>
    </location>
</feature>
<dbReference type="SUPFAM" id="SSF49299">
    <property type="entry name" value="PKD domain"/>
    <property type="match status" value="3"/>
</dbReference>
<comment type="caution">
    <text evidence="4">The sequence shown here is derived from an EMBL/GenBank/DDBJ whole genome shotgun (WGS) entry which is preliminary data.</text>
</comment>
<dbReference type="EMBL" id="PVWO01000012">
    <property type="protein sequence ID" value="PSB59176.1"/>
    <property type="molecule type" value="Genomic_DNA"/>
</dbReference>
<dbReference type="InterPro" id="IPR013783">
    <property type="entry name" value="Ig-like_fold"/>
</dbReference>
<dbReference type="SMART" id="SM00089">
    <property type="entry name" value="PKD"/>
    <property type="match status" value="3"/>
</dbReference>
<gene>
    <name evidence="4" type="ORF">C7B77_01940</name>
</gene>
<protein>
    <recommendedName>
        <fullName evidence="3">PKD domain-containing protein</fullName>
    </recommendedName>
</protein>
<dbReference type="InterPro" id="IPR020821">
    <property type="entry name" value="ENPP1-3/EXOG-like_nuc-like"/>
</dbReference>
<dbReference type="Pfam" id="PF01223">
    <property type="entry name" value="Endonuclease_NS"/>
    <property type="match status" value="1"/>
</dbReference>
<dbReference type="Pfam" id="PF18911">
    <property type="entry name" value="PKD_4"/>
    <property type="match status" value="3"/>
</dbReference>
<dbReference type="InterPro" id="IPR040255">
    <property type="entry name" value="Non-specific_endonuclease"/>
</dbReference>
<accession>A0A2T1GMR5</accession>
<dbReference type="Proteomes" id="UP000238937">
    <property type="component" value="Unassembled WGS sequence"/>
</dbReference>
<dbReference type="Gene3D" id="3.40.570.10">
    <property type="entry name" value="Extracellular Endonuclease, subunit A"/>
    <property type="match status" value="1"/>
</dbReference>
<dbReference type="Pfam" id="PF17963">
    <property type="entry name" value="Big_9"/>
    <property type="match status" value="1"/>
</dbReference>
<dbReference type="InterPro" id="IPR001604">
    <property type="entry name" value="Endo_G_ENPP1-like_dom"/>
</dbReference>
<dbReference type="GO" id="GO:0003676">
    <property type="term" value="F:nucleic acid binding"/>
    <property type="evidence" value="ECO:0007669"/>
    <property type="project" value="InterPro"/>
</dbReference>
<evidence type="ECO:0000313" key="4">
    <source>
        <dbReference type="EMBL" id="PSB59176.1"/>
    </source>
</evidence>
<dbReference type="InterPro" id="IPR044925">
    <property type="entry name" value="His-Me_finger_sf"/>
</dbReference>